<dbReference type="PANTHER" id="PTHR47534:SF3">
    <property type="entry name" value="ALCOHOL DEHYDROGENASE-LIKE C-TERMINAL DOMAIN-CONTAINING PROTEIN"/>
    <property type="match status" value="1"/>
</dbReference>
<dbReference type="EMBL" id="CP042192">
    <property type="protein sequence ID" value="QDS72700.1"/>
    <property type="molecule type" value="Genomic_DNA"/>
</dbReference>
<evidence type="ECO:0000313" key="2">
    <source>
        <dbReference type="EMBL" id="QDS72700.1"/>
    </source>
</evidence>
<evidence type="ECO:0008006" key="4">
    <source>
        <dbReference type="Google" id="ProtNLM"/>
    </source>
</evidence>
<reference evidence="2 3" key="1">
    <citation type="submission" date="2019-07" db="EMBL/GenBank/DDBJ databases">
        <title>Finished genome of Venturia effusa.</title>
        <authorList>
            <person name="Young C.A."/>
            <person name="Cox M.P."/>
            <person name="Ganley A.R.D."/>
            <person name="David W.J."/>
        </authorList>
    </citation>
    <scope>NUCLEOTIDE SEQUENCE [LARGE SCALE GENOMIC DNA]</scope>
    <source>
        <strain evidence="3">albino</strain>
    </source>
</reference>
<dbReference type="Proteomes" id="UP000316270">
    <property type="component" value="Chromosome 8"/>
</dbReference>
<dbReference type="InterPro" id="IPR052228">
    <property type="entry name" value="Sec_Metab_Biosynth_Oxidored"/>
</dbReference>
<proteinExistence type="predicted"/>
<accession>A0A517LAP2</accession>
<sequence>MVPLPIVLASNASIPKELPPGLVAVFAGGTGGRGEETLKKLASLTIKPRIYIIGRSASAAEKIIAECRVLNPQGEYIFLQRELDMMRGVRDVCEEIKTREEFINLLALSAGGPDLSRTEEHARLLGFYTWLGSPVLGSFVCDTRVGYQDGENLCHQKQS</sequence>
<name>A0A517LAP2_9PEZI</name>
<dbReference type="InterPro" id="IPR036291">
    <property type="entry name" value="NAD(P)-bd_dom_sf"/>
</dbReference>
<dbReference type="OrthoDB" id="2898509at2759"/>
<gene>
    <name evidence="2" type="ORF">FKW77_003320</name>
</gene>
<keyword evidence="3" id="KW-1185">Reference proteome</keyword>
<keyword evidence="1" id="KW-0560">Oxidoreductase</keyword>
<dbReference type="SUPFAM" id="SSF51735">
    <property type="entry name" value="NAD(P)-binding Rossmann-fold domains"/>
    <property type="match status" value="1"/>
</dbReference>
<dbReference type="AlphaFoldDB" id="A0A517LAP2"/>
<evidence type="ECO:0000256" key="1">
    <source>
        <dbReference type="ARBA" id="ARBA00023002"/>
    </source>
</evidence>
<dbReference type="PANTHER" id="PTHR47534">
    <property type="entry name" value="YALI0E05731P"/>
    <property type="match status" value="1"/>
</dbReference>
<organism evidence="2 3">
    <name type="scientific">Venturia effusa</name>
    <dbReference type="NCBI Taxonomy" id="50376"/>
    <lineage>
        <taxon>Eukaryota</taxon>
        <taxon>Fungi</taxon>
        <taxon>Dikarya</taxon>
        <taxon>Ascomycota</taxon>
        <taxon>Pezizomycotina</taxon>
        <taxon>Dothideomycetes</taxon>
        <taxon>Pleosporomycetidae</taxon>
        <taxon>Venturiales</taxon>
        <taxon>Venturiaceae</taxon>
        <taxon>Venturia</taxon>
    </lineage>
</organism>
<evidence type="ECO:0000313" key="3">
    <source>
        <dbReference type="Proteomes" id="UP000316270"/>
    </source>
</evidence>
<dbReference type="Gene3D" id="3.40.50.720">
    <property type="entry name" value="NAD(P)-binding Rossmann-like Domain"/>
    <property type="match status" value="1"/>
</dbReference>
<dbReference type="GO" id="GO:0016491">
    <property type="term" value="F:oxidoreductase activity"/>
    <property type="evidence" value="ECO:0007669"/>
    <property type="project" value="UniProtKB-KW"/>
</dbReference>
<dbReference type="STRING" id="50376.A0A517LAP2"/>
<protein>
    <recommendedName>
        <fullName evidence="4">Ketoreductase (KR) domain-containing protein</fullName>
    </recommendedName>
</protein>